<name>A0A317DV55_9ACTN</name>
<reference evidence="1 2" key="1">
    <citation type="submission" date="2018-05" db="EMBL/GenBank/DDBJ databases">
        <title>Micromonosporas from Atacama Desert.</title>
        <authorList>
            <person name="Carro L."/>
            <person name="Golinska P."/>
            <person name="Klenk H.-P."/>
            <person name="Goodfellow M."/>
        </authorList>
    </citation>
    <scope>NUCLEOTIDE SEQUENCE [LARGE SCALE GENOMIC DNA]</scope>
    <source>
        <strain evidence="1 2">4G51</strain>
    </source>
</reference>
<comment type="caution">
    <text evidence="1">The sequence shown here is derived from an EMBL/GenBank/DDBJ whole genome shotgun (WGS) entry which is preliminary data.</text>
</comment>
<evidence type="ECO:0000313" key="2">
    <source>
        <dbReference type="Proteomes" id="UP000246050"/>
    </source>
</evidence>
<evidence type="ECO:0000313" key="1">
    <source>
        <dbReference type="EMBL" id="PWR16873.1"/>
    </source>
</evidence>
<organism evidence="1 2">
    <name type="scientific">Micromonospora sicca</name>
    <dbReference type="NCBI Taxonomy" id="2202420"/>
    <lineage>
        <taxon>Bacteria</taxon>
        <taxon>Bacillati</taxon>
        <taxon>Actinomycetota</taxon>
        <taxon>Actinomycetes</taxon>
        <taxon>Micromonosporales</taxon>
        <taxon>Micromonosporaceae</taxon>
        <taxon>Micromonospora</taxon>
    </lineage>
</organism>
<gene>
    <name evidence="1" type="ORF">DKT69_03270</name>
</gene>
<dbReference type="AlphaFoldDB" id="A0A317DV55"/>
<protein>
    <submittedName>
        <fullName evidence="1">Uncharacterized protein</fullName>
    </submittedName>
</protein>
<dbReference type="Proteomes" id="UP000246050">
    <property type="component" value="Unassembled WGS sequence"/>
</dbReference>
<proteinExistence type="predicted"/>
<sequence length="122" mass="12711">MLAAGEGQPERVLGTAHLLAHLRRATALLPELVGDTEIRVVLSSRAEADALSRAVSDWAPGAVDGWTVAITGSAWPASGRATLHRVRGRFAAEWVAWSVAVAAGFEAGPTVGIDERDAPYAG</sequence>
<accession>A0A317DV55</accession>
<dbReference type="EMBL" id="QGKS01000091">
    <property type="protein sequence ID" value="PWR16873.1"/>
    <property type="molecule type" value="Genomic_DNA"/>
</dbReference>